<name>A0ABV3WN40_9HYPH</name>
<keyword evidence="1" id="KW-1133">Transmembrane helix</keyword>
<feature type="transmembrane region" description="Helical" evidence="1">
    <location>
        <begin position="76"/>
        <end position="96"/>
    </location>
</feature>
<comment type="caution">
    <text evidence="2">The sequence shown here is derived from an EMBL/GenBank/DDBJ whole genome shotgun (WGS) entry which is preliminary data.</text>
</comment>
<protein>
    <submittedName>
        <fullName evidence="2">Uncharacterized protein</fullName>
    </submittedName>
</protein>
<keyword evidence="3" id="KW-1185">Reference proteome</keyword>
<dbReference type="Proteomes" id="UP001559025">
    <property type="component" value="Unassembled WGS sequence"/>
</dbReference>
<feature type="transmembrane region" description="Helical" evidence="1">
    <location>
        <begin position="45"/>
        <end position="64"/>
    </location>
</feature>
<keyword evidence="1" id="KW-0472">Membrane</keyword>
<organism evidence="2 3">
    <name type="scientific">Neoaquamicrobium sediminum</name>
    <dbReference type="NCBI Taxonomy" id="1849104"/>
    <lineage>
        <taxon>Bacteria</taxon>
        <taxon>Pseudomonadati</taxon>
        <taxon>Pseudomonadota</taxon>
        <taxon>Alphaproteobacteria</taxon>
        <taxon>Hyphomicrobiales</taxon>
        <taxon>Phyllobacteriaceae</taxon>
        <taxon>Neoaquamicrobium</taxon>
    </lineage>
</organism>
<accession>A0ABV3WN40</accession>
<evidence type="ECO:0000256" key="1">
    <source>
        <dbReference type="SAM" id="Phobius"/>
    </source>
</evidence>
<sequence>MTNMTIAGGRSDARFRAGSAALIVLALTCIHHAYGAAAFDTPWRLHIILFAVPAAIIIVTLLYLAGAYRHETRGRLALWAAALIILAFPVAMIGFYEGGYNHLIKNIVFFVGGEDTARSLFPAPTYEMPNDTIFEVTGIAQFPLSVLTTVMTIAMLRETRR</sequence>
<proteinExistence type="predicted"/>
<evidence type="ECO:0000313" key="2">
    <source>
        <dbReference type="EMBL" id="MEX4006066.1"/>
    </source>
</evidence>
<dbReference type="EMBL" id="JAZHFV010000001">
    <property type="protein sequence ID" value="MEX4006066.1"/>
    <property type="molecule type" value="Genomic_DNA"/>
</dbReference>
<dbReference type="RefSeq" id="WP_368801439.1">
    <property type="nucleotide sequence ID" value="NZ_JAZHFV010000001.1"/>
</dbReference>
<gene>
    <name evidence="2" type="ORF">V1479_02050</name>
</gene>
<evidence type="ECO:0000313" key="3">
    <source>
        <dbReference type="Proteomes" id="UP001559025"/>
    </source>
</evidence>
<feature type="transmembrane region" description="Helical" evidence="1">
    <location>
        <begin position="138"/>
        <end position="156"/>
    </location>
</feature>
<reference evidence="2 3" key="1">
    <citation type="submission" date="2024-01" db="EMBL/GenBank/DDBJ databases">
        <title>New evidence supports the origin of RcGTA from prophage.</title>
        <authorList>
            <person name="Xu Y."/>
            <person name="Liu B."/>
            <person name="Chen F."/>
        </authorList>
    </citation>
    <scope>NUCLEOTIDE SEQUENCE [LARGE SCALE GENOMIC DNA]</scope>
    <source>
        <strain evidence="2 3">CBW1107-2</strain>
    </source>
</reference>
<keyword evidence="1" id="KW-0812">Transmembrane</keyword>